<reference evidence="5 6" key="1">
    <citation type="journal article" date="2021" name="BMC Genomics">
        <title>Datura genome reveals duplications of psychoactive alkaloid biosynthetic genes and high mutation rate following tissue culture.</title>
        <authorList>
            <person name="Rajewski A."/>
            <person name="Carter-House D."/>
            <person name="Stajich J."/>
            <person name="Litt A."/>
        </authorList>
    </citation>
    <scope>NUCLEOTIDE SEQUENCE [LARGE SCALE GENOMIC DNA]</scope>
    <source>
        <strain evidence="5">AR-01</strain>
    </source>
</reference>
<dbReference type="Gene3D" id="1.10.472.10">
    <property type="entry name" value="Cyclin-like"/>
    <property type="match status" value="2"/>
</dbReference>
<feature type="region of interest" description="Disordered" evidence="3">
    <location>
        <begin position="339"/>
        <end position="359"/>
    </location>
</feature>
<proteinExistence type="predicted"/>
<dbReference type="CDD" id="cd20544">
    <property type="entry name" value="CYCLIN_AtCycD-like_rpt2"/>
    <property type="match status" value="1"/>
</dbReference>
<evidence type="ECO:0000256" key="3">
    <source>
        <dbReference type="SAM" id="MobiDB-lite"/>
    </source>
</evidence>
<gene>
    <name evidence="5" type="ORF">HAX54_026157</name>
</gene>
<evidence type="ECO:0000256" key="2">
    <source>
        <dbReference type="ARBA" id="ARBA00023306"/>
    </source>
</evidence>
<feature type="domain" description="Cyclin N-terminal" evidence="4">
    <location>
        <begin position="66"/>
        <end position="190"/>
    </location>
</feature>
<dbReference type="EMBL" id="JACEIK010000318">
    <property type="protein sequence ID" value="MCD7454814.1"/>
    <property type="molecule type" value="Genomic_DNA"/>
</dbReference>
<keyword evidence="2" id="KW-0131">Cell cycle</keyword>
<evidence type="ECO:0000313" key="5">
    <source>
        <dbReference type="EMBL" id="MCD7454814.1"/>
    </source>
</evidence>
<keyword evidence="1" id="KW-0132">Cell division</keyword>
<protein>
    <recommendedName>
        <fullName evidence="4">Cyclin N-terminal domain-containing protein</fullName>
    </recommendedName>
</protein>
<accession>A0ABS8S770</accession>
<dbReference type="InterPro" id="IPR039361">
    <property type="entry name" value="Cyclin"/>
</dbReference>
<evidence type="ECO:0000259" key="4">
    <source>
        <dbReference type="Pfam" id="PF00134"/>
    </source>
</evidence>
<sequence length="359" mass="41996">MDSLLCDEVWFMSPIGKEEEEVQGGGGLNKNDVGFFYSTKEDCEQAFGNLIDKEMSYMPEEGYVKFIEENSFIEKARLNAIYWFMKLRSVQMLIDAMSQRRWDLSFLTVFGAASYLDRFISLNKGKCQVWRHWLFELLSIACLSLACKFHEASPPQLLELKMEGIEHVFHSAMIQRMEFTLLEALGWKLNSATPYSYIELFQWSINSHKLSLLQDFTSRINELFVRVLLDVKLLEFKPCVIAQSVVTRISEDMSPLIDVSWFSDFTRLIPQDQKDDLNKCQTMMNTPLVIEEFEEAVKCRGCQFDHSSPVSVLTMKQRDLTDYQLRQYYSLFNSPQRDTHLKCNDGKRKRDEEEEPDRV</sequence>
<dbReference type="InterPro" id="IPR036915">
    <property type="entry name" value="Cyclin-like_sf"/>
</dbReference>
<name>A0ABS8S770_DATST</name>
<dbReference type="InterPro" id="IPR006671">
    <property type="entry name" value="Cyclin_N"/>
</dbReference>
<dbReference type="PANTHER" id="PTHR10177">
    <property type="entry name" value="CYCLINS"/>
    <property type="match status" value="1"/>
</dbReference>
<evidence type="ECO:0000256" key="1">
    <source>
        <dbReference type="ARBA" id="ARBA00022618"/>
    </source>
</evidence>
<dbReference type="SUPFAM" id="SSF47954">
    <property type="entry name" value="Cyclin-like"/>
    <property type="match status" value="1"/>
</dbReference>
<dbReference type="Proteomes" id="UP000823775">
    <property type="component" value="Unassembled WGS sequence"/>
</dbReference>
<keyword evidence="6" id="KW-1185">Reference proteome</keyword>
<organism evidence="5 6">
    <name type="scientific">Datura stramonium</name>
    <name type="common">Jimsonweed</name>
    <name type="synonym">Common thornapple</name>
    <dbReference type="NCBI Taxonomy" id="4076"/>
    <lineage>
        <taxon>Eukaryota</taxon>
        <taxon>Viridiplantae</taxon>
        <taxon>Streptophyta</taxon>
        <taxon>Embryophyta</taxon>
        <taxon>Tracheophyta</taxon>
        <taxon>Spermatophyta</taxon>
        <taxon>Magnoliopsida</taxon>
        <taxon>eudicotyledons</taxon>
        <taxon>Gunneridae</taxon>
        <taxon>Pentapetalae</taxon>
        <taxon>asterids</taxon>
        <taxon>lamiids</taxon>
        <taxon>Solanales</taxon>
        <taxon>Solanaceae</taxon>
        <taxon>Solanoideae</taxon>
        <taxon>Datureae</taxon>
        <taxon>Datura</taxon>
    </lineage>
</organism>
<comment type="caution">
    <text evidence="5">The sequence shown here is derived from an EMBL/GenBank/DDBJ whole genome shotgun (WGS) entry which is preliminary data.</text>
</comment>
<dbReference type="Pfam" id="PF00134">
    <property type="entry name" value="Cyclin_N"/>
    <property type="match status" value="1"/>
</dbReference>
<evidence type="ECO:0000313" key="6">
    <source>
        <dbReference type="Proteomes" id="UP000823775"/>
    </source>
</evidence>